<keyword evidence="1" id="KW-0472">Membrane</keyword>
<reference evidence="3" key="1">
    <citation type="submission" date="2016-10" db="EMBL/GenBank/DDBJ databases">
        <authorList>
            <person name="Varghese N."/>
            <person name="Submissions S."/>
        </authorList>
    </citation>
    <scope>NUCLEOTIDE SEQUENCE [LARGE SCALE GENOMIC DNA]</scope>
    <source>
        <strain evidence="3">DSM 17072</strain>
    </source>
</reference>
<dbReference type="Proteomes" id="UP000199627">
    <property type="component" value="Unassembled WGS sequence"/>
</dbReference>
<dbReference type="EMBL" id="FNKL01000003">
    <property type="protein sequence ID" value="SDQ77883.1"/>
    <property type="molecule type" value="Genomic_DNA"/>
</dbReference>
<keyword evidence="1" id="KW-0812">Transmembrane</keyword>
<name>A0A1H1DN98_9FLAO</name>
<protein>
    <submittedName>
        <fullName evidence="2">Uncharacterized protein</fullName>
    </submittedName>
</protein>
<dbReference type="RefSeq" id="WP_089756113.1">
    <property type="nucleotide sequence ID" value="NZ_FNKL01000003.1"/>
</dbReference>
<keyword evidence="3" id="KW-1185">Reference proteome</keyword>
<accession>A0A1H1DN98</accession>
<evidence type="ECO:0000313" key="2">
    <source>
        <dbReference type="EMBL" id="SDQ77883.1"/>
    </source>
</evidence>
<evidence type="ECO:0000256" key="1">
    <source>
        <dbReference type="SAM" id="Phobius"/>
    </source>
</evidence>
<dbReference type="AlphaFoldDB" id="A0A1H1DN98"/>
<proteinExistence type="predicted"/>
<feature type="transmembrane region" description="Helical" evidence="1">
    <location>
        <begin position="193"/>
        <end position="214"/>
    </location>
</feature>
<keyword evidence="1" id="KW-1133">Transmembrane helix</keyword>
<gene>
    <name evidence="2" type="ORF">SAMN05421664_2560</name>
</gene>
<feature type="transmembrane region" description="Helical" evidence="1">
    <location>
        <begin position="59"/>
        <end position="76"/>
    </location>
</feature>
<feature type="transmembrane region" description="Helical" evidence="1">
    <location>
        <begin position="26"/>
        <end position="47"/>
    </location>
</feature>
<evidence type="ECO:0000313" key="3">
    <source>
        <dbReference type="Proteomes" id="UP000199627"/>
    </source>
</evidence>
<organism evidence="2 3">
    <name type="scientific">Chryseobacterium soldanellicola</name>
    <dbReference type="NCBI Taxonomy" id="311333"/>
    <lineage>
        <taxon>Bacteria</taxon>
        <taxon>Pseudomonadati</taxon>
        <taxon>Bacteroidota</taxon>
        <taxon>Flavobacteriia</taxon>
        <taxon>Flavobacteriales</taxon>
        <taxon>Weeksellaceae</taxon>
        <taxon>Chryseobacterium group</taxon>
        <taxon>Chryseobacterium</taxon>
    </lineage>
</organism>
<sequence length="250" mass="29347">MEYKQKLKDLDYSNVNNFLSEKALNFGNRTVVTSAAIILISLNFLSIEILEFEGISGKVNTTIIILVSLIVNFYYYQQFIIALRIDENKYKAPDEYTQFGEDIKTISEPFKSILPEYVKKAKEIQEKVSDPNITAEEAMELNIEAKINYEELIKIQQSIEKTEKALIADNIKAREFDNLTNKYNNLNANMPRWIYFLGLISVIIRFIIFTYQVYDTQDHPFDYMIKNEMNYYKVIFENKDIDRLNNKTSP</sequence>
<dbReference type="OrthoDB" id="9827508at2"/>